<dbReference type="Pfam" id="PF00276">
    <property type="entry name" value="Ribosomal_L23"/>
    <property type="match status" value="1"/>
</dbReference>
<evidence type="ECO:0000256" key="1">
    <source>
        <dbReference type="ARBA" id="ARBA00006700"/>
    </source>
</evidence>
<evidence type="ECO:0000313" key="8">
    <source>
        <dbReference type="Proteomes" id="UP000292423"/>
    </source>
</evidence>
<keyword evidence="4 6" id="KW-0689">Ribosomal protein</keyword>
<comment type="caution">
    <text evidence="7">The sequence shown here is derived from an EMBL/GenBank/DDBJ whole genome shotgun (WGS) entry which is preliminary data.</text>
</comment>
<dbReference type="NCBIfam" id="NF004363">
    <property type="entry name" value="PRK05738.2-4"/>
    <property type="match status" value="1"/>
</dbReference>
<comment type="function">
    <text evidence="6">One of the early assembly proteins it binds 23S rRNA. One of the proteins that surrounds the polypeptide exit tunnel on the outside of the ribosome. Forms the main docking site for trigger factor binding to the ribosome.</text>
</comment>
<dbReference type="Proteomes" id="UP000292423">
    <property type="component" value="Unassembled WGS sequence"/>
</dbReference>
<dbReference type="GO" id="GO:0003735">
    <property type="term" value="F:structural constituent of ribosome"/>
    <property type="evidence" value="ECO:0007669"/>
    <property type="project" value="InterPro"/>
</dbReference>
<dbReference type="FunFam" id="3.30.70.330:FF:000001">
    <property type="entry name" value="50S ribosomal protein L23"/>
    <property type="match status" value="1"/>
</dbReference>
<keyword evidence="5 6" id="KW-0687">Ribonucleoprotein</keyword>
<accession>A0A4Q7Z9X7</accession>
<dbReference type="GO" id="GO:0006412">
    <property type="term" value="P:translation"/>
    <property type="evidence" value="ECO:0007669"/>
    <property type="project" value="UniProtKB-UniRule"/>
</dbReference>
<comment type="similarity">
    <text evidence="1 6">Belongs to the universal ribosomal protein uL23 family.</text>
</comment>
<proteinExistence type="inferred from homology"/>
<dbReference type="InterPro" id="IPR012678">
    <property type="entry name" value="Ribosomal_uL23/eL15/eS24_sf"/>
</dbReference>
<keyword evidence="3 6" id="KW-0694">RNA-binding</keyword>
<dbReference type="Gene3D" id="3.30.70.330">
    <property type="match status" value="1"/>
</dbReference>
<dbReference type="PANTHER" id="PTHR11620">
    <property type="entry name" value="60S RIBOSOMAL PROTEIN L23A"/>
    <property type="match status" value="1"/>
</dbReference>
<evidence type="ECO:0000256" key="6">
    <source>
        <dbReference type="HAMAP-Rule" id="MF_01369"/>
    </source>
</evidence>
<evidence type="ECO:0000256" key="5">
    <source>
        <dbReference type="ARBA" id="ARBA00023274"/>
    </source>
</evidence>
<keyword evidence="2 6" id="KW-0699">rRNA-binding</keyword>
<dbReference type="EMBL" id="SHKX01000010">
    <property type="protein sequence ID" value="RZU47338.1"/>
    <property type="molecule type" value="Genomic_DNA"/>
</dbReference>
<dbReference type="GO" id="GO:0005840">
    <property type="term" value="C:ribosome"/>
    <property type="evidence" value="ECO:0007669"/>
    <property type="project" value="UniProtKB-KW"/>
</dbReference>
<reference evidence="7 8" key="1">
    <citation type="submission" date="2019-02" db="EMBL/GenBank/DDBJ databases">
        <title>Genomic Encyclopedia of Type Strains, Phase IV (KMG-IV): sequencing the most valuable type-strain genomes for metagenomic binning, comparative biology and taxonomic classification.</title>
        <authorList>
            <person name="Goeker M."/>
        </authorList>
    </citation>
    <scope>NUCLEOTIDE SEQUENCE [LARGE SCALE GENOMIC DNA]</scope>
    <source>
        <strain evidence="7 8">DSM 105135</strain>
    </source>
</reference>
<dbReference type="GO" id="GO:0019843">
    <property type="term" value="F:rRNA binding"/>
    <property type="evidence" value="ECO:0007669"/>
    <property type="project" value="UniProtKB-UniRule"/>
</dbReference>
<dbReference type="GO" id="GO:1990904">
    <property type="term" value="C:ribonucleoprotein complex"/>
    <property type="evidence" value="ECO:0007669"/>
    <property type="project" value="UniProtKB-KW"/>
</dbReference>
<dbReference type="InterPro" id="IPR013025">
    <property type="entry name" value="Ribosomal_uL23-like"/>
</dbReference>
<evidence type="ECO:0000256" key="4">
    <source>
        <dbReference type="ARBA" id="ARBA00022980"/>
    </source>
</evidence>
<keyword evidence="8" id="KW-1185">Reference proteome</keyword>
<comment type="subunit">
    <text evidence="6">Part of the 50S ribosomal subunit. Contacts protein L29, and trigger factor when it is bound to the ribosome.</text>
</comment>
<evidence type="ECO:0000313" key="7">
    <source>
        <dbReference type="EMBL" id="RZU47338.1"/>
    </source>
</evidence>
<organism evidence="7 8">
    <name type="scientific">Fluviicoccus keumensis</name>
    <dbReference type="NCBI Taxonomy" id="1435465"/>
    <lineage>
        <taxon>Bacteria</taxon>
        <taxon>Pseudomonadati</taxon>
        <taxon>Pseudomonadota</taxon>
        <taxon>Gammaproteobacteria</taxon>
        <taxon>Moraxellales</taxon>
        <taxon>Moraxellaceae</taxon>
        <taxon>Fluviicoccus</taxon>
    </lineage>
</organism>
<dbReference type="AlphaFoldDB" id="A0A4Q7Z9X7"/>
<dbReference type="InterPro" id="IPR012677">
    <property type="entry name" value="Nucleotide-bd_a/b_plait_sf"/>
</dbReference>
<dbReference type="RefSeq" id="WP_207224540.1">
    <property type="nucleotide sequence ID" value="NZ_SHKX01000010.1"/>
</dbReference>
<dbReference type="NCBIfam" id="NF004359">
    <property type="entry name" value="PRK05738.1-3"/>
    <property type="match status" value="1"/>
</dbReference>
<gene>
    <name evidence="6" type="primary">rplW</name>
    <name evidence="7" type="ORF">EV700_0294</name>
</gene>
<dbReference type="HAMAP" id="MF_01369_B">
    <property type="entry name" value="Ribosomal_uL23_B"/>
    <property type="match status" value="1"/>
</dbReference>
<name>A0A4Q7Z9X7_9GAMM</name>
<evidence type="ECO:0000256" key="2">
    <source>
        <dbReference type="ARBA" id="ARBA00022730"/>
    </source>
</evidence>
<sequence length="99" mass="10980">MNNERLYQVLLGPHISEKANIAAETRNQQVFRVSLDANKLEIKKAVEKLFGVEVEAVNTVVIKGKSKRFGRTPGRRSDIKKAYVTLKAGAEIQLADAAE</sequence>
<evidence type="ECO:0000256" key="3">
    <source>
        <dbReference type="ARBA" id="ARBA00022884"/>
    </source>
</evidence>
<dbReference type="SUPFAM" id="SSF54189">
    <property type="entry name" value="Ribosomal proteins S24e, L23 and L15e"/>
    <property type="match status" value="1"/>
</dbReference>
<protein>
    <recommendedName>
        <fullName evidence="6">Large ribosomal subunit protein uL23</fullName>
    </recommendedName>
</protein>